<geneLocation type="plasmid" evidence="2 3">
    <name>A</name>
</geneLocation>
<comment type="function">
    <text evidence="1">Toxic component of a type II toxin-antitoxin (TA) system.</text>
</comment>
<dbReference type="AlphaFoldDB" id="Q3JF50"/>
<dbReference type="SUPFAM" id="SSF50118">
    <property type="entry name" value="Cell growth inhibitor/plasmid maintenance toxic component"/>
    <property type="match status" value="1"/>
</dbReference>
<dbReference type="HOGENOM" id="CLU_121823_1_1_6"/>
<dbReference type="eggNOG" id="COG2337">
    <property type="taxonomic scope" value="Bacteria"/>
</dbReference>
<gene>
    <name evidence="2" type="ORF">Noc_A0033</name>
</gene>
<dbReference type="GO" id="GO:0004521">
    <property type="term" value="F:RNA endonuclease activity"/>
    <property type="evidence" value="ECO:0007669"/>
    <property type="project" value="TreeGrafter"/>
</dbReference>
<dbReference type="GO" id="GO:0016075">
    <property type="term" value="P:rRNA catabolic process"/>
    <property type="evidence" value="ECO:0007669"/>
    <property type="project" value="TreeGrafter"/>
</dbReference>
<accession>Q3JF50</accession>
<comment type="similarity">
    <text evidence="1">Belongs to the PemK/MazF family.</text>
</comment>
<dbReference type="GO" id="GO:0006402">
    <property type="term" value="P:mRNA catabolic process"/>
    <property type="evidence" value="ECO:0007669"/>
    <property type="project" value="TreeGrafter"/>
</dbReference>
<dbReference type="InParanoid" id="Q3JF50"/>
<proteinExistence type="inferred from homology"/>
<evidence type="ECO:0000313" key="3">
    <source>
        <dbReference type="Proteomes" id="UP000006838"/>
    </source>
</evidence>
<dbReference type="KEGG" id="noc:Noc_A0033"/>
<dbReference type="Proteomes" id="UP000006838">
    <property type="component" value="Plasmid A"/>
</dbReference>
<dbReference type="InterPro" id="IPR011067">
    <property type="entry name" value="Plasmid_toxin/cell-grow_inhib"/>
</dbReference>
<keyword evidence="2" id="KW-0614">Plasmid</keyword>
<dbReference type="EC" id="3.1.-.-" evidence="1"/>
<organism evidence="2 3">
    <name type="scientific">Nitrosococcus oceani (strain ATCC 19707 / BCRC 17464 / JCM 30415 / NCIMB 11848 / C-107)</name>
    <dbReference type="NCBI Taxonomy" id="323261"/>
    <lineage>
        <taxon>Bacteria</taxon>
        <taxon>Pseudomonadati</taxon>
        <taxon>Pseudomonadota</taxon>
        <taxon>Gammaproteobacteria</taxon>
        <taxon>Chromatiales</taxon>
        <taxon>Chromatiaceae</taxon>
        <taxon>Nitrosococcus</taxon>
    </lineage>
</organism>
<dbReference type="EMBL" id="CP000126">
    <property type="protein sequence ID" value="ABA56546.1"/>
    <property type="molecule type" value="Genomic_DNA"/>
</dbReference>
<dbReference type="PANTHER" id="PTHR33988">
    <property type="entry name" value="ENDORIBONUCLEASE MAZF-RELATED"/>
    <property type="match status" value="1"/>
</dbReference>
<dbReference type="GO" id="GO:0016787">
    <property type="term" value="F:hydrolase activity"/>
    <property type="evidence" value="ECO:0007669"/>
    <property type="project" value="UniProtKB-KW"/>
</dbReference>
<dbReference type="GO" id="GO:0003677">
    <property type="term" value="F:DNA binding"/>
    <property type="evidence" value="ECO:0007669"/>
    <property type="project" value="InterPro"/>
</dbReference>
<evidence type="ECO:0000313" key="2">
    <source>
        <dbReference type="EMBL" id="ABA56546.1"/>
    </source>
</evidence>
<dbReference type="PIRSF" id="PIRSF033490">
    <property type="entry name" value="MazF"/>
    <property type="match status" value="1"/>
</dbReference>
<evidence type="ECO:0000256" key="1">
    <source>
        <dbReference type="PIRNR" id="PIRNR033490"/>
    </source>
</evidence>
<keyword evidence="1" id="KW-0540">Nuclease</keyword>
<reference evidence="2 3" key="1">
    <citation type="submission" date="2005-09" db="EMBL/GenBank/DDBJ databases">
        <title>Complete sequence of Plasmid A of Nitrosococcus oceani ATCC 19707.</title>
        <authorList>
            <consortium name="US DOE Joint Genome Institute"/>
            <person name="Copeland A."/>
            <person name="Lucas S."/>
            <person name="Lapidus A."/>
            <person name="Barry K."/>
            <person name="Detter J.C."/>
            <person name="Glavina T."/>
            <person name="Hammon N."/>
            <person name="Israni S."/>
            <person name="Pitluck S."/>
            <person name="Chain P."/>
            <person name="Malfatti S."/>
            <person name="Shin M."/>
            <person name="Vergez L."/>
            <person name="Schmutz J."/>
            <person name="Larimer F."/>
            <person name="Land M."/>
            <person name="Hauser L."/>
            <person name="Kyrpides N."/>
            <person name="Ivanova N."/>
            <person name="Richardson P."/>
        </authorList>
    </citation>
    <scope>NUCLEOTIDE SEQUENCE [LARGE SCALE GENOMIC DNA]</scope>
    <source>
        <strain evidence="3">ATCC 19707 / BCRC 17464 / NCIMB 11848 / C-107</strain>
        <plasmid evidence="2 3">A</plasmid>
    </source>
</reference>
<keyword evidence="1" id="KW-0378">Hydrolase</keyword>
<dbReference type="InterPro" id="IPR003477">
    <property type="entry name" value="PemK-like"/>
</dbReference>
<keyword evidence="1" id="KW-0255">Endonuclease</keyword>
<dbReference type="PANTHER" id="PTHR33988:SF2">
    <property type="entry name" value="ENDORIBONUCLEASE MAZF"/>
    <property type="match status" value="1"/>
</dbReference>
<protein>
    <recommendedName>
        <fullName evidence="1">mRNA interferase</fullName>
        <ecNumber evidence="1">3.1.-.-</ecNumber>
    </recommendedName>
</protein>
<name>Q3JF50_NITOC</name>
<dbReference type="Pfam" id="PF02452">
    <property type="entry name" value="PemK_toxin"/>
    <property type="match status" value="1"/>
</dbReference>
<keyword evidence="3" id="KW-1185">Reference proteome</keyword>
<sequence length="110" mass="11922">MASTMTRGEVYWVNLNPTQGSEIRKRRPCVLVGATPINQARRTVVVVPLSTSAKPRPPLTVPIQGLAQPVVAVCDQIRAVDKSRLLEAAGRLSKKDLDALAEGLRQVLVL</sequence>
<dbReference type="Gene3D" id="2.30.30.110">
    <property type="match status" value="1"/>
</dbReference>